<keyword evidence="2" id="KW-0223">Dioxygenase</keyword>
<keyword evidence="2" id="KW-0560">Oxidoreductase</keyword>
<dbReference type="SUPFAM" id="SSF54593">
    <property type="entry name" value="Glyoxalase/Bleomycin resistance protein/Dihydroxybiphenyl dioxygenase"/>
    <property type="match status" value="1"/>
</dbReference>
<dbReference type="PANTHER" id="PTHR43279:SF1">
    <property type="entry name" value="CATECHOL-2,3-DIOXYGENASE"/>
    <property type="match status" value="1"/>
</dbReference>
<dbReference type="PANTHER" id="PTHR43279">
    <property type="entry name" value="CATECHOL-2,3-DIOXYGENASE"/>
    <property type="match status" value="1"/>
</dbReference>
<dbReference type="Gene3D" id="3.10.180.10">
    <property type="entry name" value="2,3-Dihydroxybiphenyl 1,2-Dioxygenase, domain 1"/>
    <property type="match status" value="1"/>
</dbReference>
<dbReference type="InterPro" id="IPR029068">
    <property type="entry name" value="Glyas_Bleomycin-R_OHBP_Dase"/>
</dbReference>
<comment type="caution">
    <text evidence="2">The sequence shown here is derived from an EMBL/GenBank/DDBJ whole genome shotgun (WGS) entry which is preliminary data.</text>
</comment>
<proteinExistence type="predicted"/>
<gene>
    <name evidence="2" type="ORF">DFR41_107227</name>
</gene>
<dbReference type="EMBL" id="QQAV01000007">
    <property type="protein sequence ID" value="RDI22824.1"/>
    <property type="molecule type" value="Genomic_DNA"/>
</dbReference>
<reference evidence="2 3" key="1">
    <citation type="submission" date="2018-07" db="EMBL/GenBank/DDBJ databases">
        <title>Genomic Encyclopedia of Type Strains, Phase IV (KMG-IV): sequencing the most valuable type-strain genomes for metagenomic binning, comparative biology and taxonomic classification.</title>
        <authorList>
            <person name="Goeker M."/>
        </authorList>
    </citation>
    <scope>NUCLEOTIDE SEQUENCE [LARGE SCALE GENOMIC DNA]</scope>
    <source>
        <strain evidence="2 3">DSM 21352</strain>
    </source>
</reference>
<evidence type="ECO:0000313" key="2">
    <source>
        <dbReference type="EMBL" id="RDI22824.1"/>
    </source>
</evidence>
<dbReference type="InterPro" id="IPR037523">
    <property type="entry name" value="VOC_core"/>
</dbReference>
<dbReference type="InterPro" id="IPR004360">
    <property type="entry name" value="Glyas_Fos-R_dOase_dom"/>
</dbReference>
<dbReference type="PROSITE" id="PS51819">
    <property type="entry name" value="VOC"/>
    <property type="match status" value="1"/>
</dbReference>
<evidence type="ECO:0000313" key="3">
    <source>
        <dbReference type="Proteomes" id="UP000255265"/>
    </source>
</evidence>
<dbReference type="Pfam" id="PF00903">
    <property type="entry name" value="Glyoxalase"/>
    <property type="match status" value="1"/>
</dbReference>
<organism evidence="2 3">
    <name type="scientific">Pseudacidovorax intermedius</name>
    <dbReference type="NCBI Taxonomy" id="433924"/>
    <lineage>
        <taxon>Bacteria</taxon>
        <taxon>Pseudomonadati</taxon>
        <taxon>Pseudomonadota</taxon>
        <taxon>Betaproteobacteria</taxon>
        <taxon>Burkholderiales</taxon>
        <taxon>Comamonadaceae</taxon>
        <taxon>Pseudacidovorax</taxon>
    </lineage>
</organism>
<sequence>MNTSPATTAAATDMPVVRPRRLAHIALRTNRLDDLVAWYCTVLGAHVAHASSKVAFLTYDDEHHRLALIALEEYQPRDDAFRVGHYHTAFAYDSLAELLGTYERLRALEILPYRAINHGPTVSFYYADPEGNQIELQVDSFPDAAATNAWMRSEAFRRNPIGIDFDPDDMVRRLRAGEPEARLLRRPDSLD</sequence>
<protein>
    <submittedName>
        <fullName evidence="2">Glyoxalase/bleomycin resistance protein/dioxygenase superfamily protein</fullName>
    </submittedName>
</protein>
<name>A0A370FGQ1_9BURK</name>
<evidence type="ECO:0000259" key="1">
    <source>
        <dbReference type="PROSITE" id="PS51819"/>
    </source>
</evidence>
<dbReference type="RefSeq" id="WP_244917794.1">
    <property type="nucleotide sequence ID" value="NZ_QQAV01000007.1"/>
</dbReference>
<dbReference type="Proteomes" id="UP000255265">
    <property type="component" value="Unassembled WGS sequence"/>
</dbReference>
<dbReference type="AlphaFoldDB" id="A0A370FGQ1"/>
<feature type="domain" description="VOC" evidence="1">
    <location>
        <begin position="21"/>
        <end position="139"/>
    </location>
</feature>
<dbReference type="GO" id="GO:0051213">
    <property type="term" value="F:dioxygenase activity"/>
    <property type="evidence" value="ECO:0007669"/>
    <property type="project" value="UniProtKB-KW"/>
</dbReference>
<accession>A0A370FGQ1</accession>
<keyword evidence="3" id="KW-1185">Reference proteome</keyword>